<proteinExistence type="predicted"/>
<dbReference type="EMBL" id="LXFE01000225">
    <property type="protein sequence ID" value="OLL26184.1"/>
    <property type="molecule type" value="Genomic_DNA"/>
</dbReference>
<organism evidence="2 3">
    <name type="scientific">Neolecta irregularis (strain DAH-3)</name>
    <dbReference type="NCBI Taxonomy" id="1198029"/>
    <lineage>
        <taxon>Eukaryota</taxon>
        <taxon>Fungi</taxon>
        <taxon>Dikarya</taxon>
        <taxon>Ascomycota</taxon>
        <taxon>Taphrinomycotina</taxon>
        <taxon>Neolectales</taxon>
        <taxon>Neolectaceae</taxon>
        <taxon>Neolecta</taxon>
    </lineage>
</organism>
<feature type="region of interest" description="Disordered" evidence="1">
    <location>
        <begin position="35"/>
        <end position="67"/>
    </location>
</feature>
<comment type="caution">
    <text evidence="2">The sequence shown here is derived from an EMBL/GenBank/DDBJ whole genome shotgun (WGS) entry which is preliminary data.</text>
</comment>
<evidence type="ECO:0000313" key="3">
    <source>
        <dbReference type="Proteomes" id="UP000186594"/>
    </source>
</evidence>
<gene>
    <name evidence="2" type="ORF">NEOLI_003716</name>
</gene>
<keyword evidence="3" id="KW-1185">Reference proteome</keyword>
<dbReference type="Proteomes" id="UP000186594">
    <property type="component" value="Unassembled WGS sequence"/>
</dbReference>
<sequence length="67" mass="7686">MINGGPPCASLSIGNGISGWQSKYYNSDESLNEYTWQNTEEQDKKSRKSTEESHDNEIDEIQWMVKT</sequence>
<name>A0A1U7LU62_NEOID</name>
<evidence type="ECO:0000256" key="1">
    <source>
        <dbReference type="SAM" id="MobiDB-lite"/>
    </source>
</evidence>
<evidence type="ECO:0000313" key="2">
    <source>
        <dbReference type="EMBL" id="OLL26184.1"/>
    </source>
</evidence>
<accession>A0A1U7LU62</accession>
<protein>
    <submittedName>
        <fullName evidence="2">Uncharacterized protein</fullName>
    </submittedName>
</protein>
<dbReference type="AlphaFoldDB" id="A0A1U7LU62"/>
<reference evidence="2 3" key="1">
    <citation type="submission" date="2016-04" db="EMBL/GenBank/DDBJ databases">
        <title>Evolutionary innovation and constraint leading to complex multicellularity in the Ascomycota.</title>
        <authorList>
            <person name="Cisse O."/>
            <person name="Nguyen A."/>
            <person name="Hewitt D.A."/>
            <person name="Jedd G."/>
            <person name="Stajich J.E."/>
        </authorList>
    </citation>
    <scope>NUCLEOTIDE SEQUENCE [LARGE SCALE GENOMIC DNA]</scope>
    <source>
        <strain evidence="2 3">DAH-3</strain>
    </source>
</reference>
<feature type="compositionally biased region" description="Basic and acidic residues" evidence="1">
    <location>
        <begin position="41"/>
        <end position="56"/>
    </location>
</feature>